<dbReference type="EMBL" id="JAAIOD010000025">
    <property type="protein sequence ID" value="NSE59152.1"/>
    <property type="molecule type" value="Genomic_DNA"/>
</dbReference>
<protein>
    <submittedName>
        <fullName evidence="1">Uncharacterized protein</fullName>
    </submittedName>
</protein>
<dbReference type="AlphaFoldDB" id="A0AAP7AWK5"/>
<evidence type="ECO:0000313" key="2">
    <source>
        <dbReference type="Proteomes" id="UP000724058"/>
    </source>
</evidence>
<proteinExistence type="predicted"/>
<evidence type="ECO:0000313" key="1">
    <source>
        <dbReference type="EMBL" id="NSE59152.1"/>
    </source>
</evidence>
<accession>A0AAP7AWK5</accession>
<organism evidence="1 2">
    <name type="scientific">Dorea longicatena</name>
    <dbReference type="NCBI Taxonomy" id="88431"/>
    <lineage>
        <taxon>Bacteria</taxon>
        <taxon>Bacillati</taxon>
        <taxon>Bacillota</taxon>
        <taxon>Clostridia</taxon>
        <taxon>Lachnospirales</taxon>
        <taxon>Lachnospiraceae</taxon>
        <taxon>Dorea</taxon>
    </lineage>
</organism>
<dbReference type="Proteomes" id="UP000724058">
    <property type="component" value="Unassembled WGS sequence"/>
</dbReference>
<name>A0AAP7AWK5_9FIRM</name>
<reference evidence="1" key="2">
    <citation type="submission" date="2020-02" db="EMBL/GenBank/DDBJ databases">
        <authorList>
            <person name="Littmann E."/>
            <person name="Sorbara M."/>
        </authorList>
    </citation>
    <scope>NUCLEOTIDE SEQUENCE</scope>
    <source>
        <strain evidence="1">MSK.10.16</strain>
    </source>
</reference>
<sequence length="72" mass="8786">MVPRKSNPYFYNGILDAQITKYWKLDIKIKDINVCKKDELIEENCIFYDCITENCMEDWDDFIDKINKINWK</sequence>
<gene>
    <name evidence="1" type="ORF">G4332_13800</name>
</gene>
<comment type="caution">
    <text evidence="1">The sequence shown here is derived from an EMBL/GenBank/DDBJ whole genome shotgun (WGS) entry which is preliminary data.</text>
</comment>
<reference evidence="1" key="1">
    <citation type="journal article" date="2020" name="Cell Host Microbe">
        <title>Functional and Genomic Variation between Human-Derived Isolates of Lachnospiraceae Reveals Inter- and Intra-Species Diversity.</title>
        <authorList>
            <person name="Sorbara M.T."/>
            <person name="Littmann E.R."/>
            <person name="Fontana E."/>
            <person name="Moody T.U."/>
            <person name="Kohout C.E."/>
            <person name="Gjonbalaj M."/>
            <person name="Eaton V."/>
            <person name="Seok R."/>
            <person name="Leiner I.M."/>
            <person name="Pamer E.G."/>
        </authorList>
    </citation>
    <scope>NUCLEOTIDE SEQUENCE</scope>
    <source>
        <strain evidence="1">MSK.10.16</strain>
    </source>
</reference>